<proteinExistence type="predicted"/>
<dbReference type="Proteomes" id="UP001066276">
    <property type="component" value="Chromosome 6"/>
</dbReference>
<evidence type="ECO:0000313" key="2">
    <source>
        <dbReference type="EMBL" id="KAJ1143043.1"/>
    </source>
</evidence>
<sequence>MRVNMNRAQTRTRTKAGARAGLQRQRNKLGMGSSIIGELVELADTVLEEGWDSLNGIINDKTNDKNTARGGAKRSNTHPVSLEYESEILGPVSTGCRDNPEMGQRKTEHPSENNPVIVVDYHQQNEPQTEAVQAN</sequence>
<dbReference type="AlphaFoldDB" id="A0AAV7QX44"/>
<evidence type="ECO:0000256" key="1">
    <source>
        <dbReference type="SAM" id="MobiDB-lite"/>
    </source>
</evidence>
<keyword evidence="3" id="KW-1185">Reference proteome</keyword>
<organism evidence="2 3">
    <name type="scientific">Pleurodeles waltl</name>
    <name type="common">Iberian ribbed newt</name>
    <dbReference type="NCBI Taxonomy" id="8319"/>
    <lineage>
        <taxon>Eukaryota</taxon>
        <taxon>Metazoa</taxon>
        <taxon>Chordata</taxon>
        <taxon>Craniata</taxon>
        <taxon>Vertebrata</taxon>
        <taxon>Euteleostomi</taxon>
        <taxon>Amphibia</taxon>
        <taxon>Batrachia</taxon>
        <taxon>Caudata</taxon>
        <taxon>Salamandroidea</taxon>
        <taxon>Salamandridae</taxon>
        <taxon>Pleurodelinae</taxon>
        <taxon>Pleurodeles</taxon>
    </lineage>
</organism>
<feature type="region of interest" description="Disordered" evidence="1">
    <location>
        <begin position="1"/>
        <end position="24"/>
    </location>
</feature>
<name>A0AAV7QX44_PLEWA</name>
<gene>
    <name evidence="2" type="ORF">NDU88_009355</name>
</gene>
<reference evidence="2" key="1">
    <citation type="journal article" date="2022" name="bioRxiv">
        <title>Sequencing and chromosome-scale assembly of the giantPleurodeles waltlgenome.</title>
        <authorList>
            <person name="Brown T."/>
            <person name="Elewa A."/>
            <person name="Iarovenko S."/>
            <person name="Subramanian E."/>
            <person name="Araus A.J."/>
            <person name="Petzold A."/>
            <person name="Susuki M."/>
            <person name="Suzuki K.-i.T."/>
            <person name="Hayashi T."/>
            <person name="Toyoda A."/>
            <person name="Oliveira C."/>
            <person name="Osipova E."/>
            <person name="Leigh N.D."/>
            <person name="Simon A."/>
            <person name="Yun M.H."/>
        </authorList>
    </citation>
    <scope>NUCLEOTIDE SEQUENCE</scope>
    <source>
        <strain evidence="2">20211129_DDA</strain>
        <tissue evidence="2">Liver</tissue>
    </source>
</reference>
<feature type="region of interest" description="Disordered" evidence="1">
    <location>
        <begin position="61"/>
        <end position="115"/>
    </location>
</feature>
<feature type="compositionally biased region" description="Basic and acidic residues" evidence="1">
    <location>
        <begin position="98"/>
        <end position="111"/>
    </location>
</feature>
<evidence type="ECO:0000313" key="3">
    <source>
        <dbReference type="Proteomes" id="UP001066276"/>
    </source>
</evidence>
<comment type="caution">
    <text evidence="2">The sequence shown here is derived from an EMBL/GenBank/DDBJ whole genome shotgun (WGS) entry which is preliminary data.</text>
</comment>
<accession>A0AAV7QX44</accession>
<protein>
    <submittedName>
        <fullName evidence="2">Uncharacterized protein</fullName>
    </submittedName>
</protein>
<dbReference type="EMBL" id="JANPWB010000010">
    <property type="protein sequence ID" value="KAJ1143043.1"/>
    <property type="molecule type" value="Genomic_DNA"/>
</dbReference>